<dbReference type="PROSITE" id="PS50088">
    <property type="entry name" value="ANK_REPEAT"/>
    <property type="match status" value="13"/>
</dbReference>
<feature type="repeat" description="ANK" evidence="3">
    <location>
        <begin position="1482"/>
        <end position="1514"/>
    </location>
</feature>
<dbReference type="SUPFAM" id="SSF54928">
    <property type="entry name" value="RNA-binding domain, RBD"/>
    <property type="match status" value="1"/>
</dbReference>
<dbReference type="OrthoDB" id="539213at2759"/>
<dbReference type="Pfam" id="PF00076">
    <property type="entry name" value="RRM_1"/>
    <property type="match status" value="1"/>
</dbReference>
<feature type="repeat" description="ANK" evidence="3">
    <location>
        <begin position="1226"/>
        <end position="1258"/>
    </location>
</feature>
<dbReference type="InterPro" id="IPR000504">
    <property type="entry name" value="RRM_dom"/>
</dbReference>
<accession>A0A1X7TSY1</accession>
<dbReference type="Gene3D" id="3.30.70.330">
    <property type="match status" value="1"/>
</dbReference>
<evidence type="ECO:0000256" key="1">
    <source>
        <dbReference type="ARBA" id="ARBA00022737"/>
    </source>
</evidence>
<evidence type="ECO:0000256" key="5">
    <source>
        <dbReference type="SAM" id="MobiDB-lite"/>
    </source>
</evidence>
<dbReference type="InterPro" id="IPR036770">
    <property type="entry name" value="Ankyrin_rpt-contain_sf"/>
</dbReference>
<feature type="repeat" description="ANK" evidence="3">
    <location>
        <begin position="582"/>
        <end position="608"/>
    </location>
</feature>
<dbReference type="EnsemblMetazoa" id="Aqu2.1.18233_001">
    <property type="protein sequence ID" value="Aqu2.1.18233_001"/>
    <property type="gene ID" value="Aqu2.1.18233"/>
</dbReference>
<dbReference type="PROSITE" id="PS50102">
    <property type="entry name" value="RRM"/>
    <property type="match status" value="1"/>
</dbReference>
<dbReference type="Pfam" id="PF00023">
    <property type="entry name" value="Ank"/>
    <property type="match status" value="4"/>
</dbReference>
<feature type="compositionally biased region" description="Acidic residues" evidence="5">
    <location>
        <begin position="2076"/>
        <end position="2089"/>
    </location>
</feature>
<keyword evidence="4" id="KW-0694">RNA-binding</keyword>
<dbReference type="STRING" id="400682.A0A1X7TSY1"/>
<feature type="compositionally biased region" description="Basic residues" evidence="5">
    <location>
        <begin position="2040"/>
        <end position="2055"/>
    </location>
</feature>
<dbReference type="SUPFAM" id="SSF48403">
    <property type="entry name" value="Ankyrin repeat"/>
    <property type="match status" value="4"/>
</dbReference>
<dbReference type="GO" id="GO:0003723">
    <property type="term" value="F:RNA binding"/>
    <property type="evidence" value="ECO:0007669"/>
    <property type="project" value="UniProtKB-UniRule"/>
</dbReference>
<evidence type="ECO:0000256" key="2">
    <source>
        <dbReference type="ARBA" id="ARBA00023043"/>
    </source>
</evidence>
<dbReference type="SMART" id="SM00360">
    <property type="entry name" value="RRM"/>
    <property type="match status" value="1"/>
</dbReference>
<evidence type="ECO:0000256" key="3">
    <source>
        <dbReference type="PROSITE-ProRule" id="PRU00023"/>
    </source>
</evidence>
<feature type="repeat" description="ANK" evidence="3">
    <location>
        <begin position="1259"/>
        <end position="1291"/>
    </location>
</feature>
<dbReference type="Pfam" id="PF12796">
    <property type="entry name" value="Ank_2"/>
    <property type="match status" value="3"/>
</dbReference>
<feature type="region of interest" description="Disordered" evidence="5">
    <location>
        <begin position="1546"/>
        <end position="1569"/>
    </location>
</feature>
<feature type="compositionally biased region" description="Basic residues" evidence="5">
    <location>
        <begin position="1969"/>
        <end position="1993"/>
    </location>
</feature>
<dbReference type="PANTHER" id="PTHR24166:SF48">
    <property type="entry name" value="PROTEIN VAPYRIN"/>
    <property type="match status" value="1"/>
</dbReference>
<evidence type="ECO:0000313" key="7">
    <source>
        <dbReference type="EnsemblMetazoa" id="Aqu2.1.18233_001"/>
    </source>
</evidence>
<protein>
    <recommendedName>
        <fullName evidence="6">RRM domain-containing protein</fullName>
    </recommendedName>
</protein>
<organism evidence="7">
    <name type="scientific">Amphimedon queenslandica</name>
    <name type="common">Sponge</name>
    <dbReference type="NCBI Taxonomy" id="400682"/>
    <lineage>
        <taxon>Eukaryota</taxon>
        <taxon>Metazoa</taxon>
        <taxon>Porifera</taxon>
        <taxon>Demospongiae</taxon>
        <taxon>Heteroscleromorpha</taxon>
        <taxon>Haplosclerida</taxon>
        <taxon>Niphatidae</taxon>
        <taxon>Amphimedon</taxon>
    </lineage>
</organism>
<keyword evidence="2 3" id="KW-0040">ANK repeat</keyword>
<feature type="repeat" description="ANK" evidence="3">
    <location>
        <begin position="1292"/>
        <end position="1324"/>
    </location>
</feature>
<feature type="region of interest" description="Disordered" evidence="5">
    <location>
        <begin position="1748"/>
        <end position="1782"/>
    </location>
</feature>
<feature type="compositionally biased region" description="Polar residues" evidence="5">
    <location>
        <begin position="1546"/>
        <end position="1567"/>
    </location>
</feature>
<feature type="repeat" description="ANK" evidence="3">
    <location>
        <begin position="959"/>
        <end position="991"/>
    </location>
</feature>
<feature type="repeat" description="ANK" evidence="3">
    <location>
        <begin position="992"/>
        <end position="1024"/>
    </location>
</feature>
<dbReference type="SMART" id="SM00248">
    <property type="entry name" value="ANK"/>
    <property type="match status" value="16"/>
</dbReference>
<dbReference type="Gene3D" id="1.25.40.20">
    <property type="entry name" value="Ankyrin repeat-containing domain"/>
    <property type="match status" value="6"/>
</dbReference>
<dbReference type="InterPro" id="IPR034192">
    <property type="entry name" value="SREK1_RRM2"/>
</dbReference>
<name>A0A1X7TSY1_AMPQE</name>
<feature type="repeat" description="ANK" evidence="3">
    <location>
        <begin position="1091"/>
        <end position="1123"/>
    </location>
</feature>
<evidence type="ECO:0000256" key="4">
    <source>
        <dbReference type="PROSITE-ProRule" id="PRU00176"/>
    </source>
</evidence>
<feature type="domain" description="RRM" evidence="6">
    <location>
        <begin position="1790"/>
        <end position="1865"/>
    </location>
</feature>
<feature type="compositionally biased region" description="Basic residues" evidence="5">
    <location>
        <begin position="1915"/>
        <end position="1957"/>
    </location>
</feature>
<feature type="compositionally biased region" description="Basic residues" evidence="5">
    <location>
        <begin position="2000"/>
        <end position="2021"/>
    </location>
</feature>
<dbReference type="InterPro" id="IPR002110">
    <property type="entry name" value="Ankyrin_rpt"/>
</dbReference>
<dbReference type="CDD" id="cd12260">
    <property type="entry name" value="RRM2_SREK1"/>
    <property type="match status" value="1"/>
</dbReference>
<dbReference type="Pfam" id="PF13637">
    <property type="entry name" value="Ank_4"/>
    <property type="match status" value="2"/>
</dbReference>
<feature type="repeat" description="ANK" evidence="3">
    <location>
        <begin position="1193"/>
        <end position="1225"/>
    </location>
</feature>
<dbReference type="InterPro" id="IPR012677">
    <property type="entry name" value="Nucleotide-bd_a/b_plait_sf"/>
</dbReference>
<evidence type="ECO:0000259" key="6">
    <source>
        <dbReference type="PROSITE" id="PS50102"/>
    </source>
</evidence>
<feature type="region of interest" description="Disordered" evidence="5">
    <location>
        <begin position="1887"/>
        <end position="2107"/>
    </location>
</feature>
<keyword evidence="1" id="KW-0677">Repeat</keyword>
<dbReference type="PANTHER" id="PTHR24166">
    <property type="entry name" value="ROLLING PEBBLES, ISOFORM B"/>
    <property type="match status" value="1"/>
</dbReference>
<dbReference type="PROSITE" id="PS50297">
    <property type="entry name" value="ANK_REP_REGION"/>
    <property type="match status" value="12"/>
</dbReference>
<reference evidence="7" key="1">
    <citation type="submission" date="2017-05" db="UniProtKB">
        <authorList>
            <consortium name="EnsemblMetazoa"/>
        </authorList>
    </citation>
    <scope>IDENTIFICATION</scope>
</reference>
<sequence>MIDLCQWRARIGSWNCSRHWRQPSACTSTGSSYCGTGRASTGNTAQEKGPRLVLSIFCLLILLFISGDVELNPGPTLTDKPTKDELVELLSSSKFTAGTWEQFICCLPNMTQDIIGNIKQGEMVQEEGKDANPIDYMSSVAQRCLDDNPDMTWKRIMMSLLDAKECILANQLLTDVECSCAGKEGTKVDATKIIKSTLRGRYSSLCHATKNCLQSVSWEFFSKDLISRDVKSSPTFDKIENEFVVLLSIYKENLTKLEEKCRDFVHCLAKAGGPAKDAAIALAEDWEREVLNKHNLKWLLKFDIKISPDLSLPSEILLSSEVPQKVQDLHRKFLSVMKQIRTYYDECKQYKIKDFARYLTDHYEEPLTKEPLTNCESFDILLHSVKPHYSFFNFELIEDLAKEFPLSDELQLEFDQYMQELKQFKKSTALQQMKDAIKQVPLPHEASEAHCKIVIKLTGEWRKKTVKSLENLIQYLFEHDAKRVKLIEIDEGSIIVTLIVALSAAQSLIDKVQNKVQIIQYFGIFEIIINNDIVIDRMEDVNFTFEDSLLHAINHIDSDAEYEKVALLLIELKIKLNYQNTNGKTALMLASEGGHIEIFKSLLQNSANPFVPLPFNKGYIGLNYLACTALSEHVYKSIGGERINPRDDTSVGEMLEMAFKERGVSSHFYESFVTLIENNLKEKFQWLQDCFHALDSSFLDAATNVLNSKALVTEAKLYFQLYIKEDATCKDAHQLVQLLQPHYSCLNINFLTIPCTITEPIKEQVEEYNTNLKMFKDTTSLLELAMMTKGMQCPDGVGCSKMILKFNKPWCSRTIAKLNKMEFFYLLPISSFLTLKEVHRNTSSLTCVYLLPQLNSQTLMEAVNEQRVFLYKVGVFEIMIDDIPIMMEDEDSSFTFEGALQDAHQNNNESLVFFLLELDVSLSLKNDSTDLIIASRRGDFLTIQSIIKKRPNFNFQNNDGWLALMSACTNGHYQVVELLLSKNPDINIQGTNGWTALMYASRYGHHQVVKLLLSKDLDINIQDNNGETALMFASGNGHHQVVELLLNNDPDIKIQNNIGWTALMVASGYGYHQVVELLLSKDPDINIQDNNGWTALMFASANGHHQVVELLLSKNPDINIQNNNNGGTALMFASANGHHQVVKLLLSKDPNINIYDNYGFTALVAASANGHHQVVELLLSKDPNINIQNNNNNRGTALMFASGNGHHQVVELLLNNDPGTKIQDNDGWTALMAASANGHHQVVELLLNNDSGTKIQDNDGWTALMHASANGHHQVVKLLLSKDPDITIQNKHGYTALMVAITNGHHQVVELLLSKDPDINVQNNHGTSAFSISLVFSNFFITKLLVSVADITLDQHAQFLDKECSGNYIKILKLLLDSHPNHIHTCDGKKLHSLALAALVNNFDAVEILIKKCDITPDDIISAISLACCGGHSLMMIHLSEKITSFSNNERKLLIAAAEGDLGTLISMIYEVGMSPDTPLVAGITPLMIAASCGHIELVDTLIQAGANVNKTNDEGENALDIVNEIEILYDRSDIKGLLTTNTPAVEPDTVSNNDKTTDPVSNNAESTNRKHSTVTAIKSIFGLFSSFMKKAYDPYYSKQKELKIPYGRTNTPNSAVTIYWEHHKCENKPEIPSKVCFVTYKERESVETALHLSNTVFIDRALVVAQSRFEIIPEKPVAMSLAAPAVAVAFIDKSLLIGSGVNSGPLLPTPQTSLLGTPQMLPNPLASAFQQAQAVASSITANIQSQDPFSAADSPTGGSTGQSAAAPVLPSMPPITGNVDPSKIDEIRRTIYVGNLSSTLHADQVMNFFLTCGEIKYVRMAGDEMQPTRFAFVEFANPESVQVALQYNGAMFGDRPIKVNHSKNAIVKPQGKAPDVAQREVDEAMRKVRQASHSITNVIEPGANKNEEKEKRSCSKSHSRSRSRERRHERRRHRSPSPYERRKRRSYSRSPRRYSRNWRDYRGGSGYKRGHRSRSRTPPRHSYHSHRSSYRHRSPDKDRRRHSRSRSRSRSHSPRRKSSSRCKDRGRDYSYSPSPERRRSSKKSKKDKKHKRRSPSVSPSVSPPPRKRGGSDKGEGEEEEMEEEEEFSDGSALSEEKRQSSPSASE</sequence>
<feature type="repeat" description="ANK" evidence="3">
    <location>
        <begin position="1025"/>
        <end position="1057"/>
    </location>
</feature>
<feature type="repeat" description="ANK" evidence="3">
    <location>
        <begin position="1125"/>
        <end position="1157"/>
    </location>
</feature>
<feature type="repeat" description="ANK" evidence="3">
    <location>
        <begin position="1158"/>
        <end position="1190"/>
    </location>
</feature>
<dbReference type="InterPro" id="IPR035979">
    <property type="entry name" value="RBD_domain_sf"/>
</dbReference>
<proteinExistence type="predicted"/>
<dbReference type="InParanoid" id="A0A1X7TSY1"/>
<feature type="repeat" description="ANK" evidence="3">
    <location>
        <begin position="1058"/>
        <end position="1090"/>
    </location>
</feature>
<dbReference type="InterPro" id="IPR050889">
    <property type="entry name" value="Dendritic_Spine_Reg/Scaffold"/>
</dbReference>